<evidence type="ECO:0000256" key="4">
    <source>
        <dbReference type="ARBA" id="ARBA00022692"/>
    </source>
</evidence>
<comment type="similarity">
    <text evidence="7">Belongs to the binding-protein-dependent transport system permease family.</text>
</comment>
<keyword evidence="6 7" id="KW-0472">Membrane</keyword>
<keyword evidence="10" id="KW-1185">Reference proteome</keyword>
<evidence type="ECO:0000313" key="10">
    <source>
        <dbReference type="Proteomes" id="UP000321794"/>
    </source>
</evidence>
<dbReference type="InterPro" id="IPR035906">
    <property type="entry name" value="MetI-like_sf"/>
</dbReference>
<evidence type="ECO:0000256" key="5">
    <source>
        <dbReference type="ARBA" id="ARBA00022989"/>
    </source>
</evidence>
<comment type="subcellular location">
    <subcellularLocation>
        <location evidence="1 7">Cell membrane</location>
        <topology evidence="1 7">Multi-pass membrane protein</topology>
    </subcellularLocation>
</comment>
<dbReference type="PANTHER" id="PTHR43744:SF12">
    <property type="entry name" value="ABC TRANSPORTER PERMEASE PROTEIN MG189-RELATED"/>
    <property type="match status" value="1"/>
</dbReference>
<evidence type="ECO:0000256" key="1">
    <source>
        <dbReference type="ARBA" id="ARBA00004651"/>
    </source>
</evidence>
<feature type="transmembrane region" description="Helical" evidence="7">
    <location>
        <begin position="236"/>
        <end position="257"/>
    </location>
</feature>
<name>A0ABQ0WWF1_9LACO</name>
<feature type="domain" description="ABC transmembrane type-1" evidence="8">
    <location>
        <begin position="68"/>
        <end position="257"/>
    </location>
</feature>
<keyword evidence="4 7" id="KW-0812">Transmembrane</keyword>
<dbReference type="EMBL" id="BJZK01000015">
    <property type="protein sequence ID" value="GEO72184.1"/>
    <property type="molecule type" value="Genomic_DNA"/>
</dbReference>
<evidence type="ECO:0000256" key="2">
    <source>
        <dbReference type="ARBA" id="ARBA00022448"/>
    </source>
</evidence>
<dbReference type="InterPro" id="IPR000515">
    <property type="entry name" value="MetI-like"/>
</dbReference>
<feature type="transmembrane region" description="Helical" evidence="7">
    <location>
        <begin position="191"/>
        <end position="212"/>
    </location>
</feature>
<dbReference type="Gene3D" id="1.10.3720.10">
    <property type="entry name" value="MetI-like"/>
    <property type="match status" value="1"/>
</dbReference>
<organism evidence="9 10">
    <name type="scientific">Levilactobacillus zymae</name>
    <dbReference type="NCBI Taxonomy" id="267363"/>
    <lineage>
        <taxon>Bacteria</taxon>
        <taxon>Bacillati</taxon>
        <taxon>Bacillota</taxon>
        <taxon>Bacilli</taxon>
        <taxon>Lactobacillales</taxon>
        <taxon>Lactobacillaceae</taxon>
        <taxon>Levilactobacillus</taxon>
    </lineage>
</organism>
<dbReference type="Pfam" id="PF00528">
    <property type="entry name" value="BPD_transp_1"/>
    <property type="match status" value="1"/>
</dbReference>
<dbReference type="Proteomes" id="UP000321794">
    <property type="component" value="Unassembled WGS sequence"/>
</dbReference>
<accession>A0ABQ0WWF1</accession>
<evidence type="ECO:0000259" key="8">
    <source>
        <dbReference type="PROSITE" id="PS50928"/>
    </source>
</evidence>
<gene>
    <name evidence="9" type="ORF">LZY01_13520</name>
</gene>
<dbReference type="CDD" id="cd06261">
    <property type="entry name" value="TM_PBP2"/>
    <property type="match status" value="1"/>
</dbReference>
<reference evidence="9 10" key="1">
    <citation type="submission" date="2019-07" db="EMBL/GenBank/DDBJ databases">
        <title>Whole genome shotgun sequence of Lactobacillus zymae NBRC 107157.</title>
        <authorList>
            <person name="Hosoyama A."/>
            <person name="Uohara A."/>
            <person name="Ohji S."/>
            <person name="Ichikawa N."/>
        </authorList>
    </citation>
    <scope>NUCLEOTIDE SEQUENCE [LARGE SCALE GENOMIC DNA]</scope>
    <source>
        <strain evidence="9 10">NBRC 107157</strain>
    </source>
</reference>
<keyword evidence="2 7" id="KW-0813">Transport</keyword>
<dbReference type="PROSITE" id="PS50928">
    <property type="entry name" value="ABC_TM1"/>
    <property type="match status" value="1"/>
</dbReference>
<sequence>MKIYKITFIYLLLTLGAVTMLLPFGWMLLTSLQPAATTFATGHLAIPTAWQWVNYPRAWHAAPFARYCLNSLVVTLTTTVGQMLTSILAAFAFTHLRFYGRRVLFDGLIALMMVPGELLLIPNFVTMTRLHWVDTYAALIVPWLASIFAMFALRQAFTAQSPTTYYAARLDGASNWQYLWQILVPANRSTLTAVAVLQIIGSWNAFMWPLIITNSDRLRTLPVGLMAFTSEAGTNYPLLMAATVCVLLPLLVLYLLLQKYIIAGVTRTNLKG</sequence>
<dbReference type="SUPFAM" id="SSF161098">
    <property type="entry name" value="MetI-like"/>
    <property type="match status" value="1"/>
</dbReference>
<dbReference type="RefSeq" id="WP_057732018.1">
    <property type="nucleotide sequence ID" value="NZ_BJZK01000015.1"/>
</dbReference>
<keyword evidence="5 7" id="KW-1133">Transmembrane helix</keyword>
<dbReference type="PANTHER" id="PTHR43744">
    <property type="entry name" value="ABC TRANSPORTER PERMEASE PROTEIN MG189-RELATED-RELATED"/>
    <property type="match status" value="1"/>
</dbReference>
<evidence type="ECO:0000256" key="3">
    <source>
        <dbReference type="ARBA" id="ARBA00022475"/>
    </source>
</evidence>
<comment type="caution">
    <text evidence="9">The sequence shown here is derived from an EMBL/GenBank/DDBJ whole genome shotgun (WGS) entry which is preliminary data.</text>
</comment>
<feature type="transmembrane region" description="Helical" evidence="7">
    <location>
        <begin position="136"/>
        <end position="153"/>
    </location>
</feature>
<evidence type="ECO:0000256" key="6">
    <source>
        <dbReference type="ARBA" id="ARBA00023136"/>
    </source>
</evidence>
<keyword evidence="3" id="KW-1003">Cell membrane</keyword>
<feature type="transmembrane region" description="Helical" evidence="7">
    <location>
        <begin position="64"/>
        <end position="91"/>
    </location>
</feature>
<proteinExistence type="inferred from homology"/>
<evidence type="ECO:0000256" key="7">
    <source>
        <dbReference type="RuleBase" id="RU363032"/>
    </source>
</evidence>
<protein>
    <submittedName>
        <fullName evidence="9">Sugar ABC transporter permease</fullName>
    </submittedName>
</protein>
<evidence type="ECO:0000313" key="9">
    <source>
        <dbReference type="EMBL" id="GEO72184.1"/>
    </source>
</evidence>
<feature type="transmembrane region" description="Helical" evidence="7">
    <location>
        <begin position="103"/>
        <end position="124"/>
    </location>
</feature>